<evidence type="ECO:0000313" key="2">
    <source>
        <dbReference type="EMBL" id="BCY26505.1"/>
    </source>
</evidence>
<dbReference type="SUPFAM" id="SSF74650">
    <property type="entry name" value="Galactose mutarotase-like"/>
    <property type="match status" value="1"/>
</dbReference>
<sequence>MDTLMRITGHSTTSPGIRFKIDDRWCASVDFVTRSIAHVRIFDAAGPQPDRTWSISLGPDVTPRTGLGPHVLLDHSSAPAWEGNSRDVSPVEDLKVTTTVAASADRIASHPEFSRVYADKPIDSPDPDEQSFIVGTDSLRVIIRDCPLRMTWQRQADGWVTVSEDRPTGAYEIDSHRTSRPPQGPQFRRPLLRSR</sequence>
<evidence type="ECO:0000256" key="1">
    <source>
        <dbReference type="SAM" id="MobiDB-lite"/>
    </source>
</evidence>
<feature type="compositionally biased region" description="Basic and acidic residues" evidence="1">
    <location>
        <begin position="163"/>
        <end position="177"/>
    </location>
</feature>
<dbReference type="Proteomes" id="UP000825072">
    <property type="component" value="Chromosome 1"/>
</dbReference>
<reference evidence="2" key="1">
    <citation type="submission" date="2021-06" db="EMBL/GenBank/DDBJ databases">
        <title>Genome sequence of Cutibacterium modestum strain KB17-24694.</title>
        <authorList>
            <person name="Dekio I."/>
            <person name="Asahina A."/>
            <person name="Nishida M."/>
        </authorList>
    </citation>
    <scope>NUCLEOTIDE SEQUENCE</scope>
    <source>
        <strain evidence="2">KB17-24694</strain>
    </source>
</reference>
<protein>
    <submittedName>
        <fullName evidence="2">Uncharacterized protein</fullName>
    </submittedName>
</protein>
<dbReference type="GeneID" id="92882133"/>
<dbReference type="EMBL" id="AP024747">
    <property type="protein sequence ID" value="BCY26505.1"/>
    <property type="molecule type" value="Genomic_DNA"/>
</dbReference>
<proteinExistence type="predicted"/>
<dbReference type="GO" id="GO:0003824">
    <property type="term" value="F:catalytic activity"/>
    <property type="evidence" value="ECO:0007669"/>
    <property type="project" value="InterPro"/>
</dbReference>
<dbReference type="GO" id="GO:0030246">
    <property type="term" value="F:carbohydrate binding"/>
    <property type="evidence" value="ECO:0007669"/>
    <property type="project" value="InterPro"/>
</dbReference>
<dbReference type="AlphaFoldDB" id="A0AAD1KSN0"/>
<dbReference type="RefSeq" id="WP_002528380.1">
    <property type="nucleotide sequence ID" value="NZ_AP024747.1"/>
</dbReference>
<dbReference type="GO" id="GO:0005975">
    <property type="term" value="P:carbohydrate metabolic process"/>
    <property type="evidence" value="ECO:0007669"/>
    <property type="project" value="InterPro"/>
</dbReference>
<dbReference type="InterPro" id="IPR011013">
    <property type="entry name" value="Gal_mutarotase_sf_dom"/>
</dbReference>
<accession>A0AAD1KSN0</accession>
<gene>
    <name evidence="2" type="ORF">KB1_24950</name>
</gene>
<organism evidence="2 3">
    <name type="scientific">Cutibacterium modestum</name>
    <dbReference type="NCBI Taxonomy" id="2559073"/>
    <lineage>
        <taxon>Bacteria</taxon>
        <taxon>Bacillati</taxon>
        <taxon>Actinomycetota</taxon>
        <taxon>Actinomycetes</taxon>
        <taxon>Propionibacteriales</taxon>
        <taxon>Propionibacteriaceae</taxon>
        <taxon>Cutibacterium</taxon>
    </lineage>
</organism>
<feature type="region of interest" description="Disordered" evidence="1">
    <location>
        <begin position="163"/>
        <end position="195"/>
    </location>
</feature>
<name>A0AAD1KSN0_9ACTN</name>
<evidence type="ECO:0000313" key="3">
    <source>
        <dbReference type="Proteomes" id="UP000825072"/>
    </source>
</evidence>